<dbReference type="SMART" id="SM00382">
    <property type="entry name" value="AAA"/>
    <property type="match status" value="1"/>
</dbReference>
<evidence type="ECO:0000313" key="2">
    <source>
        <dbReference type="EMBL" id="MBC5639985.1"/>
    </source>
</evidence>
<dbReference type="RefSeq" id="WP_186834959.1">
    <property type="nucleotide sequence ID" value="NZ_JACOOQ010000007.1"/>
</dbReference>
<dbReference type="Proteomes" id="UP000662088">
    <property type="component" value="Unassembled WGS sequence"/>
</dbReference>
<dbReference type="AlphaFoldDB" id="A0A8I0DNB4"/>
<dbReference type="Pfam" id="PF07728">
    <property type="entry name" value="AAA_5"/>
    <property type="match status" value="1"/>
</dbReference>
<dbReference type="InterPro" id="IPR027417">
    <property type="entry name" value="P-loop_NTPase"/>
</dbReference>
<feature type="domain" description="AAA+ ATPase" evidence="1">
    <location>
        <begin position="491"/>
        <end position="712"/>
    </location>
</feature>
<sequence length="839" mass="97245">MGKNAGTVALADIKCYRDKERTDLVAEFKSFPEVRKFLNVQAVGDSLERASESGKPSRGYYWRVENFRYGDRSEMNMESVVKNHEIQETIIDEKLKNFIGASKDYISKDKFFQTLAENKSKFVKRFPLDKLLDIPIEEYIVLKANYPETYNDTFTYWLERKEEIGGAIGGGNSSKFYIYMDTSGKYCIGYGSKKRYIEGDELKYEYHELISKIVKSIEFAKEDNIEEIKELNPPLWNMVLLKILSIYMPDKFIDIYSSAVLVPLAEILNLDTDKSPENIIAINYLATKKLKAMDEFKEWEMFKLSNFVWETIRKVPRKITYWALGHNYDGNNILPDLIEKNKIAVGYFEEDLSDVIINKRALKEYLKEHNYDNNTIKTLTNFSEIKKGDIVILKSSYTKGEKRNISVFKVSAIAEVLEDVTSGYEYDEKLHHTLPVEWISKEVREFEGINYLGTLTKIKNDKNLNIILNNTNLSDELHESISNEEDELNEDNKNFILYGPPGTGKTYNVINEALEIIDPEGYSEIAEENNREAILNKYKELVDKGQIDFCTFHQSYGYEEFIEGLKSDGKGNFVTEDGILKRIAYNAAYEGLKDEYKEDEVSYDDKKVKVNNYINKERAFKEAKKFVLIIDEINRGNISKIFGELITLLEEDKRIGTSNQIVANLPYTKEKFSFPNNLYIIGTMNTSDKSIAQIDIALRRRFIFEEMMPDYDVLDEIDGIELDKLLIEINERIEFLLDRDHLIGHAYFVNCNSYLDIINVVINKIIPLLQEYFYGDNERVGMILGGIGLSKNDKSIVYREEKSAEKIFKGFKNISDLGSEEVFRVKTEIGIEELKNIYE</sequence>
<dbReference type="InterPro" id="IPR052934">
    <property type="entry name" value="Methyl-DNA_Rec/Restrict_Enz"/>
</dbReference>
<organism evidence="2 3">
    <name type="scientific">Clostridium lentum</name>
    <dbReference type="NCBI Taxonomy" id="2763037"/>
    <lineage>
        <taxon>Bacteria</taxon>
        <taxon>Bacillati</taxon>
        <taxon>Bacillota</taxon>
        <taxon>Clostridia</taxon>
        <taxon>Eubacteriales</taxon>
        <taxon>Clostridiaceae</taxon>
        <taxon>Clostridium</taxon>
    </lineage>
</organism>
<accession>A0A8I0DNB4</accession>
<dbReference type="PANTHER" id="PTHR37291">
    <property type="entry name" value="5-METHYLCYTOSINE-SPECIFIC RESTRICTION ENZYME B"/>
    <property type="match status" value="1"/>
</dbReference>
<dbReference type="EMBL" id="JACOOQ010000007">
    <property type="protein sequence ID" value="MBC5639985.1"/>
    <property type="molecule type" value="Genomic_DNA"/>
</dbReference>
<dbReference type="InterPro" id="IPR003593">
    <property type="entry name" value="AAA+_ATPase"/>
</dbReference>
<dbReference type="GO" id="GO:0016887">
    <property type="term" value="F:ATP hydrolysis activity"/>
    <property type="evidence" value="ECO:0007669"/>
    <property type="project" value="InterPro"/>
</dbReference>
<dbReference type="GO" id="GO:0005524">
    <property type="term" value="F:ATP binding"/>
    <property type="evidence" value="ECO:0007669"/>
    <property type="project" value="InterPro"/>
</dbReference>
<gene>
    <name evidence="2" type="ORF">H8R92_05970</name>
</gene>
<protein>
    <submittedName>
        <fullName evidence="2">AAA family ATPase</fullName>
    </submittedName>
</protein>
<name>A0A8I0DNB4_9CLOT</name>
<keyword evidence="3" id="KW-1185">Reference proteome</keyword>
<comment type="caution">
    <text evidence="2">The sequence shown here is derived from an EMBL/GenBank/DDBJ whole genome shotgun (WGS) entry which is preliminary data.</text>
</comment>
<dbReference type="PANTHER" id="PTHR37291:SF1">
    <property type="entry name" value="TYPE IV METHYL-DIRECTED RESTRICTION ENZYME ECOKMCRB SUBUNIT"/>
    <property type="match status" value="1"/>
</dbReference>
<evidence type="ECO:0000259" key="1">
    <source>
        <dbReference type="SMART" id="SM00382"/>
    </source>
</evidence>
<reference evidence="2" key="1">
    <citation type="submission" date="2020-08" db="EMBL/GenBank/DDBJ databases">
        <title>Genome public.</title>
        <authorList>
            <person name="Liu C."/>
            <person name="Sun Q."/>
        </authorList>
    </citation>
    <scope>NUCLEOTIDE SEQUENCE</scope>
    <source>
        <strain evidence="2">NSJ-42</strain>
    </source>
</reference>
<evidence type="ECO:0000313" key="3">
    <source>
        <dbReference type="Proteomes" id="UP000662088"/>
    </source>
</evidence>
<proteinExistence type="predicted"/>
<dbReference type="InterPro" id="IPR011704">
    <property type="entry name" value="ATPase_dyneun-rel_AAA"/>
</dbReference>
<dbReference type="Gene3D" id="3.40.50.300">
    <property type="entry name" value="P-loop containing nucleotide triphosphate hydrolases"/>
    <property type="match status" value="1"/>
</dbReference>
<dbReference type="SUPFAM" id="SSF52540">
    <property type="entry name" value="P-loop containing nucleoside triphosphate hydrolases"/>
    <property type="match status" value="1"/>
</dbReference>